<feature type="region of interest" description="Disordered" evidence="1">
    <location>
        <begin position="327"/>
        <end position="352"/>
    </location>
</feature>
<protein>
    <recommendedName>
        <fullName evidence="3">NAD-specific glutamate dehydrogenase</fullName>
    </recommendedName>
</protein>
<sequence>MLLVRAQLALGPEHLECHGHLAAGVGRVDDVVDQSAGRRHVRGGEGLAVLLDQLGLAADRVVGLGDLLLEHDVRRTLGAHHRDLGGGPGEDLVRTEVLGAHRQVGTAVRLADHDGHLRDGRRGVGVEQLRAVADDAAVLLGDARQEAGDVDEGDQRDVEGVAEPDELRALVGGVDVQHAGHHTRLVRHDADGVPVDAGEADDDVLRVAGLDLEEVGVVDDAPDDLPDVVALLALGRYDVAQRLVRLDDIVGVDPRRLGEVVLRQEAEQLLRDQDGFRVVVGDEVVHAGPGHVRIGATQIVLAHLLAGHLGDHVRPGDEHVGLAGLDDEVGQRRGVRGTAGTGPGDDRDLRHRTGQPDVRVEHLAVAGQRVDALLDPGAARVVDEDEGRAGGERGLHHLDDLLGLRLAGRATHHGEVLGGDVHRAAEDGPRAGHHAVGRGLGGVHPEGGRTVRTEHPGLLERPGVEQGADPLTRGHLALLVLLVEAGLPATEFRIPTALGQHPETLGHVVRLACTAL</sequence>
<name>A0A644ZAJ4_9ZZZZ</name>
<dbReference type="AlphaFoldDB" id="A0A644ZAJ4"/>
<organism evidence="2">
    <name type="scientific">bioreactor metagenome</name>
    <dbReference type="NCBI Taxonomy" id="1076179"/>
    <lineage>
        <taxon>unclassified sequences</taxon>
        <taxon>metagenomes</taxon>
        <taxon>ecological metagenomes</taxon>
    </lineage>
</organism>
<reference evidence="2" key="1">
    <citation type="submission" date="2019-08" db="EMBL/GenBank/DDBJ databases">
        <authorList>
            <person name="Kucharzyk K."/>
            <person name="Murdoch R.W."/>
            <person name="Higgins S."/>
            <person name="Loffler F."/>
        </authorList>
    </citation>
    <scope>NUCLEOTIDE SEQUENCE</scope>
</reference>
<gene>
    <name evidence="2" type="ORF">SDC9_84530</name>
</gene>
<proteinExistence type="predicted"/>
<evidence type="ECO:0000313" key="2">
    <source>
        <dbReference type="EMBL" id="MPM37910.1"/>
    </source>
</evidence>
<evidence type="ECO:0000256" key="1">
    <source>
        <dbReference type="SAM" id="MobiDB-lite"/>
    </source>
</evidence>
<dbReference type="EMBL" id="VSSQ01008109">
    <property type="protein sequence ID" value="MPM37910.1"/>
    <property type="molecule type" value="Genomic_DNA"/>
</dbReference>
<evidence type="ECO:0008006" key="3">
    <source>
        <dbReference type="Google" id="ProtNLM"/>
    </source>
</evidence>
<feature type="region of interest" description="Disordered" evidence="1">
    <location>
        <begin position="428"/>
        <end position="448"/>
    </location>
</feature>
<dbReference type="AntiFam" id="ANF00078">
    <property type="entry name" value="Shadow ORF (opposite pccB)"/>
</dbReference>
<comment type="caution">
    <text evidence="2">The sequence shown here is derived from an EMBL/GenBank/DDBJ whole genome shotgun (WGS) entry which is preliminary data.</text>
</comment>
<accession>A0A644ZAJ4</accession>